<dbReference type="GO" id="GO:0004222">
    <property type="term" value="F:metalloendopeptidase activity"/>
    <property type="evidence" value="ECO:0007669"/>
    <property type="project" value="InterPro"/>
</dbReference>
<dbReference type="SUPFAM" id="SSF55486">
    <property type="entry name" value="Metalloproteases ('zincins'), catalytic domain"/>
    <property type="match status" value="1"/>
</dbReference>
<dbReference type="Gene3D" id="3.40.390.10">
    <property type="entry name" value="Collagenase (Catalytic Domain)"/>
    <property type="match status" value="1"/>
</dbReference>
<reference evidence="1 2" key="1">
    <citation type="journal article" date="2023" name="Arcadia Sci">
        <title>De novo assembly of a long-read Amblyomma americanum tick genome.</title>
        <authorList>
            <person name="Chou S."/>
            <person name="Poskanzer K.E."/>
            <person name="Rollins M."/>
            <person name="Thuy-Boun P.S."/>
        </authorList>
    </citation>
    <scope>NUCLEOTIDE SEQUENCE [LARGE SCALE GENOMIC DNA]</scope>
    <source>
        <strain evidence="1">F_SG_1</strain>
        <tissue evidence="1">Salivary glands</tissue>
    </source>
</reference>
<dbReference type="EMBL" id="JARKHS020007776">
    <property type="protein sequence ID" value="KAK8781331.1"/>
    <property type="molecule type" value="Genomic_DNA"/>
</dbReference>
<evidence type="ECO:0000313" key="2">
    <source>
        <dbReference type="Proteomes" id="UP001321473"/>
    </source>
</evidence>
<dbReference type="PANTHER" id="PTHR37558">
    <property type="entry name" value="HTH CENPB-TYPE DOMAIN-CONTAINING PROTEIN"/>
    <property type="match status" value="1"/>
</dbReference>
<protein>
    <submittedName>
        <fullName evidence="1">Uncharacterized protein</fullName>
    </submittedName>
</protein>
<dbReference type="InterPro" id="IPR000718">
    <property type="entry name" value="Peptidase_M13"/>
</dbReference>
<proteinExistence type="predicted"/>
<dbReference type="Gene3D" id="1.10.1380.10">
    <property type="entry name" value="Neutral endopeptidase , domain2"/>
    <property type="match status" value="1"/>
</dbReference>
<sequence length="488" mass="55599">MFNSCMTQTDSQVGVLKNFMREHGLVWPEDPTDKLGPAEVLFDLAFNWNVNLWFSLKLLPSTADDHEKRRIFLAPNDLMLQWRNIFRQIPEVYFKTAYSNLFRLFNNDINIFPSTGRIQKDYDMLKNVFDVLLRPQSRKNRVPAVMPLRDLGSHTEATNAQYITDAMNAKLRIEPPLTMDDLVLVSDMALLKAVFEIFGSAEDDAVRRHLALLFLQAYAAVADPAAALLVLLGNKQRAQQQRPFFCASQGAVEVTQGALWLDNETRQVAVEKLRDVRTVLWPADKFLTAQELEAAYANFTETASSFAEFWIKTRRSLRGLVGSDVGLQELRIRDSTAHPYVLYIHVLNELSLSVGALAPPLYYKDGTKAMLYGGLGYCYAKQLLGALDSEGVKSPENWTAVLKNVFAVGRELTFRAIKDRTELLVGYFRQEDRANLRKSATEEQYTERDQLLQEISDIARDGGYMLRTVPRKAQFHARSEKEAAHWQE</sequence>
<dbReference type="InterPro" id="IPR042089">
    <property type="entry name" value="Peptidase_M13_dom_2"/>
</dbReference>
<name>A0AAQ4F319_AMBAM</name>
<dbReference type="PROSITE" id="PS51885">
    <property type="entry name" value="NEPRILYSIN"/>
    <property type="match status" value="1"/>
</dbReference>
<accession>A0AAQ4F319</accession>
<comment type="caution">
    <text evidence="1">The sequence shown here is derived from an EMBL/GenBank/DDBJ whole genome shotgun (WGS) entry which is preliminary data.</text>
</comment>
<dbReference type="Proteomes" id="UP001321473">
    <property type="component" value="Unassembled WGS sequence"/>
</dbReference>
<dbReference type="GO" id="GO:0006508">
    <property type="term" value="P:proteolysis"/>
    <property type="evidence" value="ECO:0007669"/>
    <property type="project" value="InterPro"/>
</dbReference>
<organism evidence="1 2">
    <name type="scientific">Amblyomma americanum</name>
    <name type="common">Lone star tick</name>
    <dbReference type="NCBI Taxonomy" id="6943"/>
    <lineage>
        <taxon>Eukaryota</taxon>
        <taxon>Metazoa</taxon>
        <taxon>Ecdysozoa</taxon>
        <taxon>Arthropoda</taxon>
        <taxon>Chelicerata</taxon>
        <taxon>Arachnida</taxon>
        <taxon>Acari</taxon>
        <taxon>Parasitiformes</taxon>
        <taxon>Ixodida</taxon>
        <taxon>Ixodoidea</taxon>
        <taxon>Ixodidae</taxon>
        <taxon>Amblyomminae</taxon>
        <taxon>Amblyomma</taxon>
    </lineage>
</organism>
<keyword evidence="2" id="KW-1185">Reference proteome</keyword>
<dbReference type="InterPro" id="IPR024079">
    <property type="entry name" value="MetalloPept_cat_dom_sf"/>
</dbReference>
<gene>
    <name evidence="1" type="ORF">V5799_017328</name>
</gene>
<evidence type="ECO:0000313" key="1">
    <source>
        <dbReference type="EMBL" id="KAK8781331.1"/>
    </source>
</evidence>
<dbReference type="AlphaFoldDB" id="A0AAQ4F319"/>
<dbReference type="PANTHER" id="PTHR37558:SF1">
    <property type="entry name" value="HTH CENPB-TYPE DOMAIN-CONTAINING PROTEIN"/>
    <property type="match status" value="1"/>
</dbReference>